<dbReference type="Proteomes" id="UP000324222">
    <property type="component" value="Unassembled WGS sequence"/>
</dbReference>
<evidence type="ECO:0000313" key="2">
    <source>
        <dbReference type="Proteomes" id="UP000324222"/>
    </source>
</evidence>
<organism evidence="1 2">
    <name type="scientific">Portunus trituberculatus</name>
    <name type="common">Swimming crab</name>
    <name type="synonym">Neptunus trituberculatus</name>
    <dbReference type="NCBI Taxonomy" id="210409"/>
    <lineage>
        <taxon>Eukaryota</taxon>
        <taxon>Metazoa</taxon>
        <taxon>Ecdysozoa</taxon>
        <taxon>Arthropoda</taxon>
        <taxon>Crustacea</taxon>
        <taxon>Multicrustacea</taxon>
        <taxon>Malacostraca</taxon>
        <taxon>Eumalacostraca</taxon>
        <taxon>Eucarida</taxon>
        <taxon>Decapoda</taxon>
        <taxon>Pleocyemata</taxon>
        <taxon>Brachyura</taxon>
        <taxon>Eubrachyura</taxon>
        <taxon>Portunoidea</taxon>
        <taxon>Portunidae</taxon>
        <taxon>Portuninae</taxon>
        <taxon>Portunus</taxon>
    </lineage>
</organism>
<protein>
    <submittedName>
        <fullName evidence="1">Uncharacterized protein</fullName>
    </submittedName>
</protein>
<accession>A0A5B7I6P9</accession>
<sequence>MVHMMLREAASWEAGSRVGRHGEDLRRWLGGREPFVSRYGRWKDRTHHCHALLNLIAFTTFLE</sequence>
<gene>
    <name evidence="1" type="ORF">E2C01_072443</name>
</gene>
<name>A0A5B7I6P9_PORTR</name>
<proteinExistence type="predicted"/>
<keyword evidence="2" id="KW-1185">Reference proteome</keyword>
<dbReference type="EMBL" id="VSRR010047229">
    <property type="protein sequence ID" value="MPC77973.1"/>
    <property type="molecule type" value="Genomic_DNA"/>
</dbReference>
<dbReference type="AlphaFoldDB" id="A0A5B7I6P9"/>
<reference evidence="1 2" key="1">
    <citation type="submission" date="2019-05" db="EMBL/GenBank/DDBJ databases">
        <title>Another draft genome of Portunus trituberculatus and its Hox gene families provides insights of decapod evolution.</title>
        <authorList>
            <person name="Jeong J.-H."/>
            <person name="Song I."/>
            <person name="Kim S."/>
            <person name="Choi T."/>
            <person name="Kim D."/>
            <person name="Ryu S."/>
            <person name="Kim W."/>
        </authorList>
    </citation>
    <scope>NUCLEOTIDE SEQUENCE [LARGE SCALE GENOMIC DNA]</scope>
    <source>
        <tissue evidence="1">Muscle</tissue>
    </source>
</reference>
<evidence type="ECO:0000313" key="1">
    <source>
        <dbReference type="EMBL" id="MPC77973.1"/>
    </source>
</evidence>
<comment type="caution">
    <text evidence="1">The sequence shown here is derived from an EMBL/GenBank/DDBJ whole genome shotgun (WGS) entry which is preliminary data.</text>
</comment>